<protein>
    <submittedName>
        <fullName evidence="1">Exodeoxyribonuclease VIII of prophage CP-933R</fullName>
    </submittedName>
</protein>
<evidence type="ECO:0000313" key="1">
    <source>
        <dbReference type="EMBL" id="SQD04340.1"/>
    </source>
</evidence>
<organism evidence="1 2">
    <name type="scientific">Escherichia coli</name>
    <dbReference type="NCBI Taxonomy" id="562"/>
    <lineage>
        <taxon>Bacteria</taxon>
        <taxon>Pseudomonadati</taxon>
        <taxon>Pseudomonadota</taxon>
        <taxon>Gammaproteobacteria</taxon>
        <taxon>Enterobacterales</taxon>
        <taxon>Enterobacteriaceae</taxon>
        <taxon>Escherichia</taxon>
    </lineage>
</organism>
<accession>A0A2X3LXG5</accession>
<sequence length="48" mass="5707">MSTDKQVYPLYYEAKNDKVRKRLGIKGGFYWAEAKKIIHCHLPWCCCN</sequence>
<evidence type="ECO:0000313" key="2">
    <source>
        <dbReference type="Proteomes" id="UP000250991"/>
    </source>
</evidence>
<dbReference type="AlphaFoldDB" id="A0A2X3LXG5"/>
<gene>
    <name evidence="1" type="primary">recE_1</name>
    <name evidence="1" type="ORF">NCTC8009_04853</name>
</gene>
<dbReference type="Proteomes" id="UP000250991">
    <property type="component" value="Unassembled WGS sequence"/>
</dbReference>
<proteinExistence type="predicted"/>
<name>A0A2X3LXG5_ECOLX</name>
<dbReference type="EMBL" id="UARW01000010">
    <property type="protein sequence ID" value="SQD04340.1"/>
    <property type="molecule type" value="Genomic_DNA"/>
</dbReference>
<reference evidence="1 2" key="1">
    <citation type="submission" date="2018-06" db="EMBL/GenBank/DDBJ databases">
        <authorList>
            <consortium name="Pathogen Informatics"/>
            <person name="Doyle S."/>
        </authorList>
    </citation>
    <scope>NUCLEOTIDE SEQUENCE [LARGE SCALE GENOMIC DNA]</scope>
    <source>
        <strain evidence="1 2">NCTC8009</strain>
    </source>
</reference>